<evidence type="ECO:0000313" key="2">
    <source>
        <dbReference type="EMBL" id="UQC84506.1"/>
    </source>
</evidence>
<evidence type="ECO:0000313" key="3">
    <source>
        <dbReference type="Proteomes" id="UP000830671"/>
    </source>
</evidence>
<feature type="compositionally biased region" description="Polar residues" evidence="1">
    <location>
        <begin position="29"/>
        <end position="39"/>
    </location>
</feature>
<accession>A0A9Q8SXG2</accession>
<dbReference type="Proteomes" id="UP000830671">
    <property type="component" value="Chromosome 5"/>
</dbReference>
<dbReference type="AlphaFoldDB" id="A0A9Q8SXG2"/>
<name>A0A9Q8SXG2_9PEZI</name>
<dbReference type="EMBL" id="CP019477">
    <property type="protein sequence ID" value="UQC84506.1"/>
    <property type="molecule type" value="Genomic_DNA"/>
</dbReference>
<evidence type="ECO:0000256" key="1">
    <source>
        <dbReference type="SAM" id="MobiDB-lite"/>
    </source>
</evidence>
<reference evidence="2" key="1">
    <citation type="journal article" date="2021" name="Mol. Plant Microbe Interact.">
        <title>Complete Genome Sequence of the Plant-Pathogenic Fungus Colletotrichum lupini.</title>
        <authorList>
            <person name="Baroncelli R."/>
            <person name="Pensec F."/>
            <person name="Da Lio D."/>
            <person name="Boufleur T."/>
            <person name="Vicente I."/>
            <person name="Sarrocco S."/>
            <person name="Picot A."/>
            <person name="Baraldi E."/>
            <person name="Sukno S."/>
            <person name="Thon M."/>
            <person name="Le Floch G."/>
        </authorList>
    </citation>
    <scope>NUCLEOTIDE SEQUENCE</scope>
    <source>
        <strain evidence="2">IMI 504893</strain>
    </source>
</reference>
<sequence>MATECVSEPVGNLSLPRTPPPPHRQQHLATTASSTAVGSKQASRCAKELHYKPKVPASLPLHAMDQGRVPDYQWHPNDIQLAPESIAQESSGAMKRNLFFSPLVPMADGESQFAAESHFFVMSLYTKTRLYWGSLGDD</sequence>
<protein>
    <submittedName>
        <fullName evidence="2">Uncharacterized protein</fullName>
    </submittedName>
</protein>
<proteinExistence type="predicted"/>
<organism evidence="2 3">
    <name type="scientific">Colletotrichum lupini</name>
    <dbReference type="NCBI Taxonomy" id="145971"/>
    <lineage>
        <taxon>Eukaryota</taxon>
        <taxon>Fungi</taxon>
        <taxon>Dikarya</taxon>
        <taxon>Ascomycota</taxon>
        <taxon>Pezizomycotina</taxon>
        <taxon>Sordariomycetes</taxon>
        <taxon>Hypocreomycetidae</taxon>
        <taxon>Glomerellales</taxon>
        <taxon>Glomerellaceae</taxon>
        <taxon>Colletotrichum</taxon>
        <taxon>Colletotrichum acutatum species complex</taxon>
    </lineage>
</organism>
<dbReference type="RefSeq" id="XP_049146123.1">
    <property type="nucleotide sequence ID" value="XM_049288979.1"/>
</dbReference>
<dbReference type="KEGG" id="clup:CLUP02_10003"/>
<keyword evidence="3" id="KW-1185">Reference proteome</keyword>
<feature type="region of interest" description="Disordered" evidence="1">
    <location>
        <begin position="1"/>
        <end position="39"/>
    </location>
</feature>
<dbReference type="GeneID" id="73343989"/>
<gene>
    <name evidence="2" type="ORF">CLUP02_10003</name>
</gene>